<feature type="compositionally biased region" description="Low complexity" evidence="10">
    <location>
        <begin position="350"/>
        <end position="367"/>
    </location>
</feature>
<dbReference type="InterPro" id="IPR011009">
    <property type="entry name" value="Kinase-like_dom_sf"/>
</dbReference>
<proteinExistence type="predicted"/>
<evidence type="ECO:0000313" key="13">
    <source>
        <dbReference type="EMBL" id="ADV60750.1"/>
    </source>
</evidence>
<feature type="domain" description="Protein kinase" evidence="12">
    <location>
        <begin position="184"/>
        <end position="486"/>
    </location>
</feature>
<keyword evidence="5 8" id="KW-0067">ATP-binding</keyword>
<feature type="transmembrane region" description="Helical" evidence="11">
    <location>
        <begin position="547"/>
        <end position="567"/>
    </location>
</feature>
<feature type="transmembrane region" description="Helical" evidence="11">
    <location>
        <begin position="932"/>
        <end position="951"/>
    </location>
</feature>
<dbReference type="InterPro" id="IPR008271">
    <property type="entry name" value="Ser/Thr_kinase_AS"/>
</dbReference>
<evidence type="ECO:0000256" key="6">
    <source>
        <dbReference type="ARBA" id="ARBA00047899"/>
    </source>
</evidence>
<feature type="compositionally biased region" description="Polar residues" evidence="10">
    <location>
        <begin position="161"/>
        <end position="172"/>
    </location>
</feature>
<dbReference type="SMART" id="SM00220">
    <property type="entry name" value="S_TKc"/>
    <property type="match status" value="1"/>
</dbReference>
<keyword evidence="1 13" id="KW-0723">Serine/threonine-protein kinase</keyword>
<evidence type="ECO:0000259" key="12">
    <source>
        <dbReference type="PROSITE" id="PS50011"/>
    </source>
</evidence>
<evidence type="ECO:0000256" key="2">
    <source>
        <dbReference type="ARBA" id="ARBA00022679"/>
    </source>
</evidence>
<reference evidence="13 14" key="2">
    <citation type="journal article" date="2011" name="Stand. Genomic Sci.">
        <title>Complete genome sequence of Isosphaera pallida type strain (IS1B).</title>
        <authorList>
            <consortium name="US DOE Joint Genome Institute (JGI-PGF)"/>
            <person name="Goker M."/>
            <person name="Cleland D."/>
            <person name="Saunders E."/>
            <person name="Lapidus A."/>
            <person name="Nolan M."/>
            <person name="Lucas S."/>
            <person name="Hammon N."/>
            <person name="Deshpande S."/>
            <person name="Cheng J.F."/>
            <person name="Tapia R."/>
            <person name="Han C."/>
            <person name="Goodwin L."/>
            <person name="Pitluck S."/>
            <person name="Liolios K."/>
            <person name="Pagani I."/>
            <person name="Ivanova N."/>
            <person name="Mavromatis K."/>
            <person name="Pati A."/>
            <person name="Chen A."/>
            <person name="Palaniappan K."/>
            <person name="Land M."/>
            <person name="Hauser L."/>
            <person name="Chang Y.J."/>
            <person name="Jeffries C.D."/>
            <person name="Detter J.C."/>
            <person name="Beck B."/>
            <person name="Woyke T."/>
            <person name="Bristow J."/>
            <person name="Eisen J.A."/>
            <person name="Markowitz V."/>
            <person name="Hugenholtz P."/>
            <person name="Kyrpides N.C."/>
            <person name="Klenk H.P."/>
        </authorList>
    </citation>
    <scope>NUCLEOTIDE SEQUENCE [LARGE SCALE GENOMIC DNA]</scope>
    <source>
        <strain evidence="14">ATCC 43644 / DSM 9630 / IS1B</strain>
    </source>
</reference>
<keyword evidence="14" id="KW-1185">Reference proteome</keyword>
<reference key="1">
    <citation type="submission" date="2010-11" db="EMBL/GenBank/DDBJ databases">
        <title>The complete sequence of chromosome of Isophaera pallida ATCC 43644.</title>
        <authorList>
            <consortium name="US DOE Joint Genome Institute (JGI-PGF)"/>
            <person name="Lucas S."/>
            <person name="Copeland A."/>
            <person name="Lapidus A."/>
            <person name="Bruce D."/>
            <person name="Goodwin L."/>
            <person name="Pitluck S."/>
            <person name="Kyrpides N."/>
            <person name="Mavromatis K."/>
            <person name="Pagani I."/>
            <person name="Ivanova N."/>
            <person name="Saunders E."/>
            <person name="Brettin T."/>
            <person name="Detter J.C."/>
            <person name="Han C."/>
            <person name="Tapia R."/>
            <person name="Land M."/>
            <person name="Hauser L."/>
            <person name="Markowitz V."/>
            <person name="Cheng J.-F."/>
            <person name="Hugenholtz P."/>
            <person name="Woyke T."/>
            <person name="Wu D."/>
            <person name="Eisen J.A."/>
        </authorList>
    </citation>
    <scope>NUCLEOTIDE SEQUENCE</scope>
    <source>
        <strain>ATCC 43644</strain>
    </source>
</reference>
<dbReference type="CDD" id="cd14014">
    <property type="entry name" value="STKc_PknB_like"/>
    <property type="match status" value="1"/>
</dbReference>
<accession>E8R655</accession>
<keyword evidence="2" id="KW-0808">Transferase</keyword>
<feature type="binding site" evidence="8">
    <location>
        <position position="213"/>
    </location>
    <ligand>
        <name>ATP</name>
        <dbReference type="ChEBI" id="CHEBI:30616"/>
    </ligand>
</feature>
<dbReference type="Gene3D" id="3.30.200.20">
    <property type="entry name" value="Phosphorylase Kinase, domain 1"/>
    <property type="match status" value="1"/>
</dbReference>
<dbReference type="Pfam" id="PF00069">
    <property type="entry name" value="Pkinase"/>
    <property type="match status" value="2"/>
</dbReference>
<evidence type="ECO:0000256" key="11">
    <source>
        <dbReference type="SAM" id="Phobius"/>
    </source>
</evidence>
<dbReference type="PROSITE" id="PS00107">
    <property type="entry name" value="PROTEIN_KINASE_ATP"/>
    <property type="match status" value="1"/>
</dbReference>
<keyword evidence="4 13" id="KW-0418">Kinase</keyword>
<dbReference type="InterPro" id="IPR017441">
    <property type="entry name" value="Protein_kinase_ATP_BS"/>
</dbReference>
<dbReference type="Proteomes" id="UP000008631">
    <property type="component" value="Chromosome"/>
</dbReference>
<dbReference type="eggNOG" id="COG0515">
    <property type="taxonomic scope" value="Bacteria"/>
</dbReference>
<dbReference type="KEGG" id="ipa:Isop_0153"/>
<evidence type="ECO:0000256" key="4">
    <source>
        <dbReference type="ARBA" id="ARBA00022777"/>
    </source>
</evidence>
<feature type="transmembrane region" description="Helical" evidence="11">
    <location>
        <begin position="611"/>
        <end position="629"/>
    </location>
</feature>
<dbReference type="EMBL" id="CP002353">
    <property type="protein sequence ID" value="ADV60750.1"/>
    <property type="molecule type" value="Genomic_DNA"/>
</dbReference>
<name>E8R655_ISOPI</name>
<evidence type="ECO:0000256" key="8">
    <source>
        <dbReference type="PROSITE-ProRule" id="PRU10141"/>
    </source>
</evidence>
<dbReference type="PROSITE" id="PS00108">
    <property type="entry name" value="PROTEIN_KINASE_ST"/>
    <property type="match status" value="1"/>
</dbReference>
<feature type="region of interest" description="Disordered" evidence="10">
    <location>
        <begin position="123"/>
        <end position="177"/>
    </location>
</feature>
<keyword evidence="9" id="KW-0175">Coiled coil</keyword>
<evidence type="ECO:0000256" key="7">
    <source>
        <dbReference type="ARBA" id="ARBA00048679"/>
    </source>
</evidence>
<dbReference type="InterPro" id="IPR000719">
    <property type="entry name" value="Prot_kinase_dom"/>
</dbReference>
<feature type="transmembrane region" description="Helical" evidence="11">
    <location>
        <begin position="834"/>
        <end position="855"/>
    </location>
</feature>
<feature type="coiled-coil region" evidence="9">
    <location>
        <begin position="752"/>
        <end position="786"/>
    </location>
</feature>
<dbReference type="InParanoid" id="E8R655"/>
<evidence type="ECO:0000256" key="9">
    <source>
        <dbReference type="SAM" id="Coils"/>
    </source>
</evidence>
<dbReference type="STRING" id="575540.Isop_0153"/>
<keyword evidence="11" id="KW-0812">Transmembrane</keyword>
<dbReference type="SUPFAM" id="SSF56112">
    <property type="entry name" value="Protein kinase-like (PK-like)"/>
    <property type="match status" value="1"/>
</dbReference>
<evidence type="ECO:0000313" key="14">
    <source>
        <dbReference type="Proteomes" id="UP000008631"/>
    </source>
</evidence>
<dbReference type="PANTHER" id="PTHR43289">
    <property type="entry name" value="MITOGEN-ACTIVATED PROTEIN KINASE KINASE KINASE 20-RELATED"/>
    <property type="match status" value="1"/>
</dbReference>
<dbReference type="OrthoDB" id="6111975at2"/>
<gene>
    <name evidence="13" type="ordered locus">Isop_0153</name>
</gene>
<feature type="compositionally biased region" description="Low complexity" evidence="10">
    <location>
        <begin position="123"/>
        <end position="132"/>
    </location>
</feature>
<dbReference type="GO" id="GO:0004674">
    <property type="term" value="F:protein serine/threonine kinase activity"/>
    <property type="evidence" value="ECO:0007669"/>
    <property type="project" value="UniProtKB-KW"/>
</dbReference>
<dbReference type="FunFam" id="3.30.200.20:FF:000035">
    <property type="entry name" value="Serine/threonine protein kinase Stk1"/>
    <property type="match status" value="1"/>
</dbReference>
<dbReference type="GO" id="GO:0005524">
    <property type="term" value="F:ATP binding"/>
    <property type="evidence" value="ECO:0007669"/>
    <property type="project" value="UniProtKB-UniRule"/>
</dbReference>
<keyword evidence="3 8" id="KW-0547">Nucleotide-binding</keyword>
<dbReference type="PANTHER" id="PTHR43289:SF6">
    <property type="entry name" value="SERINE_THREONINE-PROTEIN KINASE NEKL-3"/>
    <property type="match status" value="1"/>
</dbReference>
<feature type="transmembrane region" description="Helical" evidence="11">
    <location>
        <begin position="956"/>
        <end position="973"/>
    </location>
</feature>
<evidence type="ECO:0000256" key="5">
    <source>
        <dbReference type="ARBA" id="ARBA00022840"/>
    </source>
</evidence>
<dbReference type="AlphaFoldDB" id="E8R655"/>
<organism evidence="13 14">
    <name type="scientific">Isosphaera pallida (strain ATCC 43644 / DSM 9630 / IS1B)</name>
    <dbReference type="NCBI Taxonomy" id="575540"/>
    <lineage>
        <taxon>Bacteria</taxon>
        <taxon>Pseudomonadati</taxon>
        <taxon>Planctomycetota</taxon>
        <taxon>Planctomycetia</taxon>
        <taxon>Isosphaerales</taxon>
        <taxon>Isosphaeraceae</taxon>
        <taxon>Isosphaera</taxon>
    </lineage>
</organism>
<evidence type="ECO:0000256" key="3">
    <source>
        <dbReference type="ARBA" id="ARBA00022741"/>
    </source>
</evidence>
<sequence>MTFLPIISFIKILIQRGLFAKMDAITLTCPYCSAVIRPSRLRAGQFKPTCPKCGRTFRLTVSGTEPSWNVKVEPLETEPSVAPASATAANRPAATATVSAAASPQVGAGDSLGYAVNSNPAAASNPVADSSPLRAASSIPGLTGGVDPLGDSDSVGEATGSALTDATPSSHGDTPEGLATLGGYRVLKLLGRGGMGQVYLARQITLDRPVALKVMRPDLARNPRFLARFVREAYAAAQLSHHNVVQIHDFGEDRSIRFFSMEYVNGESLDQLIRRRGPLPVNEAVGLILQAARGLEFAHRQGMVHRDIKPANLLLTDYGILKVADLGLVKTGRPSDDYEPAPTATETSHDSTSSPTTPSGSQAPTSPLDALVKGTEPLTLAHGAMGTASFMAPEQAEDASKVDARADIYSLGCTLYVLLTGRPPFTGTTFAQLVSQHAHAPFPPLRKALPQTPPELDAILNRMVAKRPEDRYPNTTALIADLERFLQTQLGRPTGPTAQEVADLEAAVADFQAAPARAYRAPAVLGFLAFNLGMAALTLMAGGYRGALGFLMAIPATWLAFLVIQTIRKRSDLGRRLRADLWNLSWREAINLALALLTLAVAVSVLKLTGIVIGFGLYAIAAALAYVFLIDIPLRNQRHESLTLLENTLKGMRLRGLDEDRIRQFVRDHAGDAWEEVFEELFGYTAKLEARPGALPATGGRPRPRFAPWRDRLMTWLDRRELKRRQRRDQALLVDVEKARLLDEGKDLYEAVRQAERTARAMVALAEEYRRQAEQARAEAERAGATRSAATLAGPSDFKTALDRLAAQSKTSFGMGRFDPDADRPSRLDQLARLLVGPSTRFLVGTLILIGFFLWMSQNNLLPDAAAVSERVEAIVQTDDPVQTVTTETAREAAQLARDEAERVAALVRKRLEDGTVQPLKLPGVPEALTRWFNGLGTGVAGLILIVSSFFSGVRIALFVVPAALVALAGPRLGLKPEAISIGLALGLAVAGVVLGRSRR</sequence>
<evidence type="ECO:0000256" key="1">
    <source>
        <dbReference type="ARBA" id="ARBA00022527"/>
    </source>
</evidence>
<dbReference type="PROSITE" id="PS50011">
    <property type="entry name" value="PROTEIN_KINASE_DOM"/>
    <property type="match status" value="1"/>
</dbReference>
<dbReference type="HOGENOM" id="CLU_299720_0_0_0"/>
<feature type="transmembrane region" description="Helical" evidence="11">
    <location>
        <begin position="588"/>
        <end position="605"/>
    </location>
</feature>
<protein>
    <submittedName>
        <fullName evidence="13">Serine/threonine protein kinase</fullName>
    </submittedName>
</protein>
<evidence type="ECO:0000256" key="10">
    <source>
        <dbReference type="SAM" id="MobiDB-lite"/>
    </source>
</evidence>
<feature type="transmembrane region" description="Helical" evidence="11">
    <location>
        <begin position="979"/>
        <end position="996"/>
    </location>
</feature>
<comment type="catalytic activity">
    <reaction evidence="6">
        <text>L-threonyl-[protein] + ATP = O-phospho-L-threonyl-[protein] + ADP + H(+)</text>
        <dbReference type="Rhea" id="RHEA:46608"/>
        <dbReference type="Rhea" id="RHEA-COMP:11060"/>
        <dbReference type="Rhea" id="RHEA-COMP:11605"/>
        <dbReference type="ChEBI" id="CHEBI:15378"/>
        <dbReference type="ChEBI" id="CHEBI:30013"/>
        <dbReference type="ChEBI" id="CHEBI:30616"/>
        <dbReference type="ChEBI" id="CHEBI:61977"/>
        <dbReference type="ChEBI" id="CHEBI:456216"/>
        <dbReference type="EC" id="2.7.11.1"/>
    </reaction>
</comment>
<keyword evidence="11" id="KW-0472">Membrane</keyword>
<feature type="region of interest" description="Disordered" evidence="10">
    <location>
        <begin position="332"/>
        <end position="369"/>
    </location>
</feature>
<dbReference type="Gene3D" id="1.10.510.10">
    <property type="entry name" value="Transferase(Phosphotransferase) domain 1"/>
    <property type="match status" value="1"/>
</dbReference>
<comment type="catalytic activity">
    <reaction evidence="7">
        <text>L-seryl-[protein] + ATP = O-phospho-L-seryl-[protein] + ADP + H(+)</text>
        <dbReference type="Rhea" id="RHEA:17989"/>
        <dbReference type="Rhea" id="RHEA-COMP:9863"/>
        <dbReference type="Rhea" id="RHEA-COMP:11604"/>
        <dbReference type="ChEBI" id="CHEBI:15378"/>
        <dbReference type="ChEBI" id="CHEBI:29999"/>
        <dbReference type="ChEBI" id="CHEBI:30616"/>
        <dbReference type="ChEBI" id="CHEBI:83421"/>
        <dbReference type="ChEBI" id="CHEBI:456216"/>
        <dbReference type="EC" id="2.7.11.1"/>
    </reaction>
</comment>
<dbReference type="eggNOG" id="COG3677">
    <property type="taxonomic scope" value="Bacteria"/>
</dbReference>
<keyword evidence="11" id="KW-1133">Transmembrane helix</keyword>